<accession>A0A7M5X2D8</accession>
<dbReference type="Proteomes" id="UP000594262">
    <property type="component" value="Unplaced"/>
</dbReference>
<dbReference type="InterPro" id="IPR008979">
    <property type="entry name" value="Galactose-bd-like_sf"/>
</dbReference>
<dbReference type="AlphaFoldDB" id="A0A7M5X2D8"/>
<reference evidence="2" key="1">
    <citation type="submission" date="2021-01" db="UniProtKB">
        <authorList>
            <consortium name="EnsemblMetazoa"/>
        </authorList>
    </citation>
    <scope>IDENTIFICATION</scope>
</reference>
<sequence>MFFIKRFSKAAIKKSFLCLFIFIGICASHMLKLNECNNYDAKFSKMKYDNRLIGDILAFIGAISLRKCLTNCLHHPVCLTVNYRKENSTCELLGVAGQVYDPLKTSSFVASEGWNHFETDYTIKKLGRWCSEMSACDVNERCEDICGGTHRCVTIEPTLRNVITAYSESSASNGRSAEQAFDGDESTITHTVTDTTVAHWIKATFGKRVFITHVIFVSRLDFLTDSRINRNDNTDLKTILHEDGQLMETVFGNTGTLYDRITLQCNRLADELEAYQSQAVAAQTGGVLNIGEIWVYGHIAF</sequence>
<dbReference type="Pfam" id="PF00024">
    <property type="entry name" value="PAN_1"/>
    <property type="match status" value="1"/>
</dbReference>
<dbReference type="EnsemblMetazoa" id="CLYHEMT016129.1">
    <property type="protein sequence ID" value="CLYHEMP016129.1"/>
    <property type="gene ID" value="CLYHEMG016129"/>
</dbReference>
<proteinExistence type="predicted"/>
<name>A0A7M5X2D8_9CNID</name>
<evidence type="ECO:0000259" key="1">
    <source>
        <dbReference type="Pfam" id="PF00024"/>
    </source>
</evidence>
<evidence type="ECO:0000313" key="2">
    <source>
        <dbReference type="EnsemblMetazoa" id="CLYHEMP016129.1"/>
    </source>
</evidence>
<protein>
    <recommendedName>
        <fullName evidence="1">Apple domain-containing protein</fullName>
    </recommendedName>
</protein>
<keyword evidence="3" id="KW-1185">Reference proteome</keyword>
<dbReference type="InterPro" id="IPR003609">
    <property type="entry name" value="Pan_app"/>
</dbReference>
<dbReference type="Gene3D" id="2.60.120.260">
    <property type="entry name" value="Galactose-binding domain-like"/>
    <property type="match status" value="1"/>
</dbReference>
<organism evidence="2 3">
    <name type="scientific">Clytia hemisphaerica</name>
    <dbReference type="NCBI Taxonomy" id="252671"/>
    <lineage>
        <taxon>Eukaryota</taxon>
        <taxon>Metazoa</taxon>
        <taxon>Cnidaria</taxon>
        <taxon>Hydrozoa</taxon>
        <taxon>Hydroidolina</taxon>
        <taxon>Leptothecata</taxon>
        <taxon>Obeliida</taxon>
        <taxon>Clytiidae</taxon>
        <taxon>Clytia</taxon>
    </lineage>
</organism>
<feature type="domain" description="Apple" evidence="1">
    <location>
        <begin position="60"/>
        <end position="105"/>
    </location>
</feature>
<evidence type="ECO:0000313" key="3">
    <source>
        <dbReference type="Proteomes" id="UP000594262"/>
    </source>
</evidence>
<dbReference type="GeneID" id="136818880"/>
<dbReference type="RefSeq" id="XP_066931208.1">
    <property type="nucleotide sequence ID" value="XM_067075107.1"/>
</dbReference>
<dbReference type="OrthoDB" id="6423981at2759"/>
<dbReference type="SUPFAM" id="SSF49785">
    <property type="entry name" value="Galactose-binding domain-like"/>
    <property type="match status" value="1"/>
</dbReference>